<evidence type="ECO:0000256" key="4">
    <source>
        <dbReference type="ARBA" id="ARBA00008694"/>
    </source>
</evidence>
<evidence type="ECO:0000256" key="5">
    <source>
        <dbReference type="ARBA" id="ARBA00012697"/>
    </source>
</evidence>
<evidence type="ECO:0000256" key="8">
    <source>
        <dbReference type="ARBA" id="ARBA00022679"/>
    </source>
</evidence>
<keyword evidence="7 15" id="KW-0028">Amino-acid biosynthesis</keyword>
<evidence type="ECO:0000256" key="12">
    <source>
        <dbReference type="ARBA" id="ARBA00030346"/>
    </source>
</evidence>
<name>A0A423WQ02_CYTCH</name>
<feature type="region of interest" description="Disordered" evidence="16">
    <location>
        <begin position="97"/>
        <end position="121"/>
    </location>
</feature>
<evidence type="ECO:0000259" key="17">
    <source>
        <dbReference type="PROSITE" id="PS51731"/>
    </source>
</evidence>
<evidence type="ECO:0000256" key="13">
    <source>
        <dbReference type="ARBA" id="ARBA00033251"/>
    </source>
</evidence>
<keyword evidence="9" id="KW-0809">Transit peptide</keyword>
<dbReference type="InterPro" id="IPR011190">
    <property type="entry name" value="GlcNAc_Synth_fun"/>
</dbReference>
<evidence type="ECO:0000256" key="9">
    <source>
        <dbReference type="ARBA" id="ARBA00022946"/>
    </source>
</evidence>
<dbReference type="CDD" id="cd04266">
    <property type="entry name" value="DUF619-NAGS-FABP"/>
    <property type="match status" value="1"/>
</dbReference>
<dbReference type="PIRSF" id="PIRSF007892">
    <property type="entry name" value="NAGS_fungal"/>
    <property type="match status" value="1"/>
</dbReference>
<evidence type="ECO:0000256" key="15">
    <source>
        <dbReference type="PIRNR" id="PIRNR007892"/>
    </source>
</evidence>
<comment type="similarity">
    <text evidence="4 15">Belongs to the acetyltransferase family.</text>
</comment>
<keyword evidence="11 15" id="KW-0012">Acyltransferase</keyword>
<keyword evidence="10 15" id="KW-0496">Mitochondrion</keyword>
<evidence type="ECO:0000256" key="6">
    <source>
        <dbReference type="ARBA" id="ARBA00018802"/>
    </source>
</evidence>
<gene>
    <name evidence="18" type="ORF">VSDG_00424</name>
</gene>
<accession>A0A423WQ02</accession>
<dbReference type="Proteomes" id="UP000284375">
    <property type="component" value="Unassembled WGS sequence"/>
</dbReference>
<dbReference type="FunFam" id="3.40.630.30:FF:000049">
    <property type="entry name" value="Amino-acid acetyltransferase, mitochondrial"/>
    <property type="match status" value="1"/>
</dbReference>
<dbReference type="EMBL" id="LJZO01000001">
    <property type="protein sequence ID" value="ROW05579.1"/>
    <property type="molecule type" value="Genomic_DNA"/>
</dbReference>
<dbReference type="Gene3D" id="3.40.630.30">
    <property type="match status" value="1"/>
</dbReference>
<dbReference type="PANTHER" id="PTHR23342:SF4">
    <property type="entry name" value="AMINO-ACID ACETYLTRANSFERASE, MITOCHONDRIAL"/>
    <property type="match status" value="1"/>
</dbReference>
<evidence type="ECO:0000313" key="19">
    <source>
        <dbReference type="Proteomes" id="UP000284375"/>
    </source>
</evidence>
<comment type="caution">
    <text evidence="18">The sequence shown here is derived from an EMBL/GenBank/DDBJ whole genome shotgun (WGS) entry which is preliminary data.</text>
</comment>
<dbReference type="GO" id="GO:0006526">
    <property type="term" value="P:L-arginine biosynthetic process"/>
    <property type="evidence" value="ECO:0007669"/>
    <property type="project" value="UniProtKB-UniPathway"/>
</dbReference>
<evidence type="ECO:0000256" key="10">
    <source>
        <dbReference type="ARBA" id="ARBA00023128"/>
    </source>
</evidence>
<evidence type="ECO:0000256" key="2">
    <source>
        <dbReference type="ARBA" id="ARBA00004173"/>
    </source>
</evidence>
<evidence type="ECO:0000256" key="16">
    <source>
        <dbReference type="SAM" id="MobiDB-lite"/>
    </source>
</evidence>
<evidence type="ECO:0000256" key="11">
    <source>
        <dbReference type="ARBA" id="ARBA00023315"/>
    </source>
</evidence>
<keyword evidence="19" id="KW-1185">Reference proteome</keyword>
<dbReference type="GO" id="GO:0004042">
    <property type="term" value="F:L-glutamate N-acetyltransferase activity"/>
    <property type="evidence" value="ECO:0007669"/>
    <property type="project" value="InterPro"/>
</dbReference>
<sequence length="699" mass="76251">MIRNTAWKKATVIAEASVTKRCNSSSSPTTATATRDFRVATPKDETTIDIVKEHYTSISKKARQKRSQDRDFYVSVLESSSATKRDARQYLKTFGPTVSQASTTPSTKDASTASAASPRAVKSVGLDPLTKSVRAISETPQFVQGSVAAKSEPVDAVPHVAVIKFRLPQAVDDATLKALAKTLAQLRILGMISVVVLDCEQSPDDARGLQLLKQQVYRLAGAIDEYGEPWTTVIDSALSRQPCSPSSHNSTFTPNNLIVDEGSSLLAPLLKGSAVIVPPVVQQDDGKLRPVDPNDAVLCITRYLAGMQFTQGASAGEEQDKHLAPPTKKAFVDRLIILDPLGGIPAKNRWNNAHLFLNLEEELETAKAHLTSLSAGGSFPNAMHGSEDVSGRSPMQAHFRNLDLAKDTLAILPSTSSALITTPREAANLQPQAKDIHQEGATGFVGTVGTRRSHNPLIHNLLTDRPSHSSSLPLRRIKPIFRTTDPALNPVLSPTTLAKRGMPVTAYPAPGSTGWTPPEPGTPRLKLTDTCVDLPRLVHLIEDSFNRKLDVPHYLNRVEKSLAGIIIAGEYEGGAILTWERPFGMDEETAYKSGRLVPYLDKFAVLKKSQGAGGVADIVFNAMVRDCFPDGVCWRSRKNNPVNKWYFERSRGTMKLPGSDWSMFWTTPGVTLKGETLRDYEDVCRNILPSWADNKHILD</sequence>
<dbReference type="PROSITE" id="PS51731">
    <property type="entry name" value="GNAT_NAGS"/>
    <property type="match status" value="1"/>
</dbReference>
<dbReference type="PANTHER" id="PTHR23342">
    <property type="entry name" value="N-ACETYLGLUTAMATE SYNTHASE"/>
    <property type="match status" value="1"/>
</dbReference>
<feature type="compositionally biased region" description="Low complexity" evidence="16">
    <location>
        <begin position="101"/>
        <end position="117"/>
    </location>
</feature>
<comment type="pathway">
    <text evidence="3 15">Amino-acid biosynthesis; L-arginine biosynthesis; N(2)-acetyl-L-ornithine from L-glutamate: step 1/4.</text>
</comment>
<evidence type="ECO:0000256" key="3">
    <source>
        <dbReference type="ARBA" id="ARBA00004925"/>
    </source>
</evidence>
<proteinExistence type="inferred from homology"/>
<dbReference type="OrthoDB" id="5585968at2759"/>
<dbReference type="AlphaFoldDB" id="A0A423WQ02"/>
<comment type="function">
    <text evidence="1 15">N-acetylglutamate synthase involved in arginine biosynthesis.</text>
</comment>
<dbReference type="Pfam" id="PF04768">
    <property type="entry name" value="NAT"/>
    <property type="match status" value="1"/>
</dbReference>
<evidence type="ECO:0000256" key="14">
    <source>
        <dbReference type="ARBA" id="ARBA00048372"/>
    </source>
</evidence>
<evidence type="ECO:0000256" key="1">
    <source>
        <dbReference type="ARBA" id="ARBA00002294"/>
    </source>
</evidence>
<dbReference type="InterPro" id="IPR006855">
    <property type="entry name" value="Vertebrate-like_GNAT_dom"/>
</dbReference>
<evidence type="ECO:0000256" key="7">
    <source>
        <dbReference type="ARBA" id="ARBA00022605"/>
    </source>
</evidence>
<organism evidence="18 19">
    <name type="scientific">Cytospora chrysosperma</name>
    <name type="common">Cytospora canker fungus</name>
    <name type="synonym">Sphaeria chrysosperma</name>
    <dbReference type="NCBI Taxonomy" id="252740"/>
    <lineage>
        <taxon>Eukaryota</taxon>
        <taxon>Fungi</taxon>
        <taxon>Dikarya</taxon>
        <taxon>Ascomycota</taxon>
        <taxon>Pezizomycotina</taxon>
        <taxon>Sordariomycetes</taxon>
        <taxon>Sordariomycetidae</taxon>
        <taxon>Diaporthales</taxon>
        <taxon>Cytosporaceae</taxon>
        <taxon>Cytospora</taxon>
    </lineage>
</organism>
<protein>
    <recommendedName>
        <fullName evidence="6 15">Amino-acid acetyltransferase, mitochondrial</fullName>
        <ecNumber evidence="5 15">2.3.1.1</ecNumber>
    </recommendedName>
    <alternativeName>
        <fullName evidence="12 15">Glutamate N-acetyltransferase</fullName>
    </alternativeName>
    <alternativeName>
        <fullName evidence="13 15">N-acetylglutamate synthase</fullName>
    </alternativeName>
</protein>
<reference evidence="18 19" key="1">
    <citation type="submission" date="2015-09" db="EMBL/GenBank/DDBJ databases">
        <title>Host preference determinants of Valsa canker pathogens revealed by comparative genomics.</title>
        <authorList>
            <person name="Yin Z."/>
            <person name="Huang L."/>
        </authorList>
    </citation>
    <scope>NUCLEOTIDE SEQUENCE [LARGE SCALE GENOMIC DNA]</scope>
    <source>
        <strain evidence="18 19">YSFL</strain>
    </source>
</reference>
<feature type="domain" description="N-acetyltransferase" evidence="17">
    <location>
        <begin position="521"/>
        <end position="689"/>
    </location>
</feature>
<dbReference type="STRING" id="252740.A0A423WQ02"/>
<comment type="catalytic activity">
    <reaction evidence="14 15">
        <text>L-glutamate + acetyl-CoA = N-acetyl-L-glutamate + CoA + H(+)</text>
        <dbReference type="Rhea" id="RHEA:24292"/>
        <dbReference type="ChEBI" id="CHEBI:15378"/>
        <dbReference type="ChEBI" id="CHEBI:29985"/>
        <dbReference type="ChEBI" id="CHEBI:44337"/>
        <dbReference type="ChEBI" id="CHEBI:57287"/>
        <dbReference type="ChEBI" id="CHEBI:57288"/>
        <dbReference type="EC" id="2.3.1.1"/>
    </reaction>
</comment>
<dbReference type="GO" id="GO:0006592">
    <property type="term" value="P:ornithine biosynthetic process"/>
    <property type="evidence" value="ECO:0007669"/>
    <property type="project" value="TreeGrafter"/>
</dbReference>
<evidence type="ECO:0000313" key="18">
    <source>
        <dbReference type="EMBL" id="ROW05579.1"/>
    </source>
</evidence>
<dbReference type="GO" id="GO:0005759">
    <property type="term" value="C:mitochondrial matrix"/>
    <property type="evidence" value="ECO:0007669"/>
    <property type="project" value="TreeGrafter"/>
</dbReference>
<keyword evidence="8 15" id="KW-0808">Transferase</keyword>
<comment type="subcellular location">
    <subcellularLocation>
        <location evidence="2 15">Mitochondrion</location>
    </subcellularLocation>
</comment>
<dbReference type="EC" id="2.3.1.1" evidence="5 15"/>
<dbReference type="UniPathway" id="UPA00068">
    <property type="reaction ID" value="UER00106"/>
</dbReference>